<protein>
    <submittedName>
        <fullName evidence="1">Uncharacterized protein</fullName>
    </submittedName>
</protein>
<dbReference type="InterPro" id="IPR011006">
    <property type="entry name" value="CheY-like_superfamily"/>
</dbReference>
<dbReference type="EMBL" id="FNLM01000034">
    <property type="protein sequence ID" value="SDU72953.1"/>
    <property type="molecule type" value="Genomic_DNA"/>
</dbReference>
<dbReference type="SUPFAM" id="SSF52172">
    <property type="entry name" value="CheY-like"/>
    <property type="match status" value="1"/>
</dbReference>
<dbReference type="AlphaFoldDB" id="A0A1H2KW70"/>
<dbReference type="Proteomes" id="UP000183180">
    <property type="component" value="Unassembled WGS sequence"/>
</dbReference>
<sequence>MRSNDSNQCVIAHGSAISGKIMHVPNRLRVLVASPLGHVVAGPLQGALEQAVVTVATSEDEFTRSVAGHVRFDVVVADLIWNRPDLEWHFDGLDAIDALNKHDRQAPVILATQGHGLEHDHLDEARLRDEVAGVIAKADGFATLMSAVRAVALGQGLAEKPGTPRRAPLYELFTGQRGHTAGRLAGAIASGHASDGASLARAAKVSPNTANKVTSHYLGPIISERGEEPASSPMTQAAVYRWCGLHARYLISWCRRNGHSDVLGLMPS</sequence>
<evidence type="ECO:0000313" key="1">
    <source>
        <dbReference type="EMBL" id="SDU72953.1"/>
    </source>
</evidence>
<dbReference type="Gene3D" id="3.40.50.2300">
    <property type="match status" value="1"/>
</dbReference>
<reference evidence="1 2" key="1">
    <citation type="submission" date="2016-10" db="EMBL/GenBank/DDBJ databases">
        <authorList>
            <person name="de Groot N.N."/>
        </authorList>
    </citation>
    <scope>NUCLEOTIDE SEQUENCE [LARGE SCALE GENOMIC DNA]</scope>
    <source>
        <strain evidence="1 2">DSM 44215</strain>
    </source>
</reference>
<organism evidence="1 2">
    <name type="scientific">Gordonia westfalica</name>
    <dbReference type="NCBI Taxonomy" id="158898"/>
    <lineage>
        <taxon>Bacteria</taxon>
        <taxon>Bacillati</taxon>
        <taxon>Actinomycetota</taxon>
        <taxon>Actinomycetes</taxon>
        <taxon>Mycobacteriales</taxon>
        <taxon>Gordoniaceae</taxon>
        <taxon>Gordonia</taxon>
    </lineage>
</organism>
<name>A0A1H2KW70_9ACTN</name>
<gene>
    <name evidence="1" type="ORF">SAMN04488548_1343866</name>
</gene>
<evidence type="ECO:0000313" key="2">
    <source>
        <dbReference type="Proteomes" id="UP000183180"/>
    </source>
</evidence>
<accession>A0A1H2KW70</accession>
<dbReference type="CDD" id="cd00156">
    <property type="entry name" value="REC"/>
    <property type="match status" value="1"/>
</dbReference>
<proteinExistence type="predicted"/>